<feature type="transmembrane region" description="Helical" evidence="1">
    <location>
        <begin position="292"/>
        <end position="309"/>
    </location>
</feature>
<comment type="caution">
    <text evidence="2">The sequence shown here is derived from an EMBL/GenBank/DDBJ whole genome shotgun (WGS) entry which is preliminary data.</text>
</comment>
<evidence type="ECO:0000256" key="1">
    <source>
        <dbReference type="SAM" id="Phobius"/>
    </source>
</evidence>
<dbReference type="InterPro" id="IPR010640">
    <property type="entry name" value="Low_temperature_requirement_A"/>
</dbReference>
<dbReference type="Pfam" id="PF06772">
    <property type="entry name" value="LtrA"/>
    <property type="match status" value="1"/>
</dbReference>
<organism evidence="2 3">
    <name type="scientific">Sediminihaliea albiluteola</name>
    <dbReference type="NCBI Taxonomy" id="2758564"/>
    <lineage>
        <taxon>Bacteria</taxon>
        <taxon>Pseudomonadati</taxon>
        <taxon>Pseudomonadota</taxon>
        <taxon>Gammaproteobacteria</taxon>
        <taxon>Cellvibrionales</taxon>
        <taxon>Halieaceae</taxon>
        <taxon>Sediminihaliea</taxon>
    </lineage>
</organism>
<evidence type="ECO:0000313" key="2">
    <source>
        <dbReference type="EMBL" id="MBA6413436.1"/>
    </source>
</evidence>
<dbReference type="RefSeq" id="WP_182172644.1">
    <property type="nucleotide sequence ID" value="NZ_JACFXU010000014.1"/>
</dbReference>
<reference evidence="2 3" key="1">
    <citation type="submission" date="2020-07" db="EMBL/GenBank/DDBJ databases">
        <title>Halieaceae bacterium, F7430, whole genome shotgun sequencing project.</title>
        <authorList>
            <person name="Jiang S."/>
            <person name="Liu Z.W."/>
            <person name="Du Z.J."/>
        </authorList>
    </citation>
    <scope>NUCLEOTIDE SEQUENCE [LARGE SCALE GENOMIC DNA]</scope>
    <source>
        <strain evidence="2 3">F7430</strain>
    </source>
</reference>
<dbReference type="PANTHER" id="PTHR36840:SF1">
    <property type="entry name" value="BLL5714 PROTEIN"/>
    <property type="match status" value="1"/>
</dbReference>
<feature type="transmembrane region" description="Helical" evidence="1">
    <location>
        <begin position="135"/>
        <end position="153"/>
    </location>
</feature>
<proteinExistence type="predicted"/>
<feature type="transmembrane region" description="Helical" evidence="1">
    <location>
        <begin position="159"/>
        <end position="175"/>
    </location>
</feature>
<dbReference type="AlphaFoldDB" id="A0A7W2YJC9"/>
<keyword evidence="1" id="KW-0472">Membrane</keyword>
<protein>
    <submittedName>
        <fullName evidence="2">Low temperature requirement protein A</fullName>
    </submittedName>
</protein>
<keyword evidence="1" id="KW-0812">Transmembrane</keyword>
<name>A0A7W2YJC9_9GAMM</name>
<feature type="transmembrane region" description="Helical" evidence="1">
    <location>
        <begin position="321"/>
        <end position="339"/>
    </location>
</feature>
<feature type="transmembrane region" description="Helical" evidence="1">
    <location>
        <begin position="104"/>
        <end position="123"/>
    </location>
</feature>
<accession>A0A7W2YJC9</accession>
<keyword evidence="1" id="KW-1133">Transmembrane helix</keyword>
<feature type="transmembrane region" description="Helical" evidence="1">
    <location>
        <begin position="195"/>
        <end position="213"/>
    </location>
</feature>
<dbReference type="EMBL" id="JACFXU010000014">
    <property type="protein sequence ID" value="MBA6413436.1"/>
    <property type="molecule type" value="Genomic_DNA"/>
</dbReference>
<feature type="transmembrane region" description="Helical" evidence="1">
    <location>
        <begin position="260"/>
        <end position="280"/>
    </location>
</feature>
<dbReference type="PANTHER" id="PTHR36840">
    <property type="entry name" value="BLL5714 PROTEIN"/>
    <property type="match status" value="1"/>
</dbReference>
<dbReference type="Proteomes" id="UP000539350">
    <property type="component" value="Unassembled WGS sequence"/>
</dbReference>
<evidence type="ECO:0000313" key="3">
    <source>
        <dbReference type="Proteomes" id="UP000539350"/>
    </source>
</evidence>
<feature type="transmembrane region" description="Helical" evidence="1">
    <location>
        <begin position="219"/>
        <end position="240"/>
    </location>
</feature>
<keyword evidence="3" id="KW-1185">Reference proteome</keyword>
<feature type="transmembrane region" description="Helical" evidence="1">
    <location>
        <begin position="43"/>
        <end position="64"/>
    </location>
</feature>
<gene>
    <name evidence="2" type="ORF">H2508_09980</name>
</gene>
<sequence>MNETIRKATWLELFYDLIFVVAIAKAVDTLGHANQGQIEFESYFKYILIMIPLWWAWTGHTLFANRFDNDDLFQRLMTLGQMAVAASLSVFIDPDFDPNYLGFLLSYVALRGLLVLMYGRAAMLAEGACRDVAKFLGLGFTVGLLISLSSLLFTGPWKYVVLYLGIIVDIIFPLLGRRYLARAPVESHHVPERYALLIIILLGESVANLVSSFESVAVSLQTVVAAVAGFLLLAAIWWVYYDNLERRIYGQELGTGQAVIYLHLALFIGLGGIATMIGFAIDPVLAVADYKLLVGLSTAVFLIALQLLLQIYHPKAERAPLLRNAVITLVLSLAALALAPTNVTVLLAMTGVFLIHAISDIRRQRAI</sequence>